<evidence type="ECO:0000259" key="1">
    <source>
        <dbReference type="Pfam" id="PF12867"/>
    </source>
</evidence>
<dbReference type="Pfam" id="PF12867">
    <property type="entry name" value="DinB_2"/>
    <property type="match status" value="1"/>
</dbReference>
<feature type="domain" description="DinB-like" evidence="1">
    <location>
        <begin position="30"/>
        <end position="149"/>
    </location>
</feature>
<dbReference type="InterPro" id="IPR034660">
    <property type="entry name" value="DinB/YfiT-like"/>
</dbReference>
<dbReference type="InterPro" id="IPR024775">
    <property type="entry name" value="DinB-like"/>
</dbReference>
<dbReference type="AlphaFoldDB" id="A0A511N3A2"/>
<organism evidence="2 3">
    <name type="scientific">Deinococcus cellulosilyticus (strain DSM 18568 / NBRC 106333 / KACC 11606 / 5516J-15)</name>
    <dbReference type="NCBI Taxonomy" id="1223518"/>
    <lineage>
        <taxon>Bacteria</taxon>
        <taxon>Thermotogati</taxon>
        <taxon>Deinococcota</taxon>
        <taxon>Deinococci</taxon>
        <taxon>Deinococcales</taxon>
        <taxon>Deinococcaceae</taxon>
        <taxon>Deinococcus</taxon>
    </lineage>
</organism>
<reference evidence="2 3" key="1">
    <citation type="submission" date="2019-07" db="EMBL/GenBank/DDBJ databases">
        <title>Whole genome shotgun sequence of Deinococcus cellulosilyticus NBRC 106333.</title>
        <authorList>
            <person name="Hosoyama A."/>
            <person name="Uohara A."/>
            <person name="Ohji S."/>
            <person name="Ichikawa N."/>
        </authorList>
    </citation>
    <scope>NUCLEOTIDE SEQUENCE [LARGE SCALE GENOMIC DNA]</scope>
    <source>
        <strain evidence="2 3">NBRC 106333</strain>
    </source>
</reference>
<protein>
    <recommendedName>
        <fullName evidence="1">DinB-like domain-containing protein</fullName>
    </recommendedName>
</protein>
<dbReference type="EMBL" id="BJXB01000013">
    <property type="protein sequence ID" value="GEM47330.1"/>
    <property type="molecule type" value="Genomic_DNA"/>
</dbReference>
<dbReference type="Gene3D" id="1.20.120.450">
    <property type="entry name" value="dinb family like domain"/>
    <property type="match status" value="1"/>
</dbReference>
<evidence type="ECO:0000313" key="3">
    <source>
        <dbReference type="Proteomes" id="UP000321306"/>
    </source>
</evidence>
<proteinExistence type="predicted"/>
<keyword evidence="3" id="KW-1185">Reference proteome</keyword>
<sequence>MTQQLDYTASPAKDILHHLFHSGSFMNPAALLEGLTPEQASTRPEGLPHSVAEVVAHTHFWLNWVVNIARGGTPIPTPHAAVGWPEVDAVGWEQLRADFLEVMGAHQTFTQQELDRPLFTTPHYGWEKHSVGSALADLAVHTAHHLGQVVTIRQALKLWPPPAGPYTW</sequence>
<accession>A0A511N3A2</accession>
<name>A0A511N3A2_DEIC1</name>
<evidence type="ECO:0000313" key="2">
    <source>
        <dbReference type="EMBL" id="GEM47330.1"/>
    </source>
</evidence>
<gene>
    <name evidence="2" type="ORF">DC3_29650</name>
</gene>
<dbReference type="RefSeq" id="WP_246130675.1">
    <property type="nucleotide sequence ID" value="NZ_BJXB01000013.1"/>
</dbReference>
<dbReference type="Proteomes" id="UP000321306">
    <property type="component" value="Unassembled WGS sequence"/>
</dbReference>
<dbReference type="SUPFAM" id="SSF109854">
    <property type="entry name" value="DinB/YfiT-like putative metalloenzymes"/>
    <property type="match status" value="1"/>
</dbReference>
<comment type="caution">
    <text evidence="2">The sequence shown here is derived from an EMBL/GenBank/DDBJ whole genome shotgun (WGS) entry which is preliminary data.</text>
</comment>